<protein>
    <submittedName>
        <fullName evidence="1">Uncharacterized protein</fullName>
    </submittedName>
</protein>
<name>A0A7W6HVW8_9BACT</name>
<organism evidence="1 2">
    <name type="scientific">Butyricimonas faecihominis</name>
    <dbReference type="NCBI Taxonomy" id="1472416"/>
    <lineage>
        <taxon>Bacteria</taxon>
        <taxon>Pseudomonadati</taxon>
        <taxon>Bacteroidota</taxon>
        <taxon>Bacteroidia</taxon>
        <taxon>Bacteroidales</taxon>
        <taxon>Odoribacteraceae</taxon>
        <taxon>Butyricimonas</taxon>
    </lineage>
</organism>
<dbReference type="Proteomes" id="UP000546007">
    <property type="component" value="Unassembled WGS sequence"/>
</dbReference>
<proteinExistence type="predicted"/>
<dbReference type="AlphaFoldDB" id="A0A7W6HVW8"/>
<evidence type="ECO:0000313" key="2">
    <source>
        <dbReference type="Proteomes" id="UP000546007"/>
    </source>
</evidence>
<keyword evidence="2" id="KW-1185">Reference proteome</keyword>
<dbReference type="EMBL" id="JACIES010000003">
    <property type="protein sequence ID" value="MBB4025902.1"/>
    <property type="molecule type" value="Genomic_DNA"/>
</dbReference>
<accession>A0A7W6HVW8</accession>
<sequence>MFFFFFSIDLYKNKYFYYRKLFFCFEKVTN</sequence>
<gene>
    <name evidence="1" type="ORF">GGR14_001686</name>
</gene>
<comment type="caution">
    <text evidence="1">The sequence shown here is derived from an EMBL/GenBank/DDBJ whole genome shotgun (WGS) entry which is preliminary data.</text>
</comment>
<evidence type="ECO:0000313" key="1">
    <source>
        <dbReference type="EMBL" id="MBB4025902.1"/>
    </source>
</evidence>
<reference evidence="1 2" key="1">
    <citation type="submission" date="2020-08" db="EMBL/GenBank/DDBJ databases">
        <title>Genomic Encyclopedia of Type Strains, Phase IV (KMG-IV): sequencing the most valuable type-strain genomes for metagenomic binning, comparative biology and taxonomic classification.</title>
        <authorList>
            <person name="Goeker M."/>
        </authorList>
    </citation>
    <scope>NUCLEOTIDE SEQUENCE [LARGE SCALE GENOMIC DNA]</scope>
    <source>
        <strain evidence="1 2">DSM 105721</strain>
    </source>
</reference>